<dbReference type="GO" id="GO:0003723">
    <property type="term" value="F:RNA binding"/>
    <property type="evidence" value="ECO:0007669"/>
    <property type="project" value="InterPro"/>
</dbReference>
<dbReference type="InterPro" id="IPR005561">
    <property type="entry name" value="ANTAR"/>
</dbReference>
<dbReference type="Pfam" id="PF03861">
    <property type="entry name" value="ANTAR"/>
    <property type="match status" value="1"/>
</dbReference>
<dbReference type="Pfam" id="PF13185">
    <property type="entry name" value="GAF_2"/>
    <property type="match status" value="1"/>
</dbReference>
<keyword evidence="4" id="KW-0804">Transcription</keyword>
<dbReference type="GO" id="GO:0016301">
    <property type="term" value="F:kinase activity"/>
    <property type="evidence" value="ECO:0007669"/>
    <property type="project" value="UniProtKB-KW"/>
</dbReference>
<dbReference type="SUPFAM" id="SSF52172">
    <property type="entry name" value="CheY-like"/>
    <property type="match status" value="1"/>
</dbReference>
<gene>
    <name evidence="6" type="ORF">AVDCRST_MAG46-2869</name>
</gene>
<dbReference type="PROSITE" id="PS50921">
    <property type="entry name" value="ANTAR"/>
    <property type="match status" value="1"/>
</dbReference>
<proteinExistence type="predicted"/>
<organism evidence="6">
    <name type="scientific">uncultured Nocardioidaceae bacterium</name>
    <dbReference type="NCBI Taxonomy" id="253824"/>
    <lineage>
        <taxon>Bacteria</taxon>
        <taxon>Bacillati</taxon>
        <taxon>Actinomycetota</taxon>
        <taxon>Actinomycetes</taxon>
        <taxon>Propionibacteriales</taxon>
        <taxon>Nocardioidaceae</taxon>
        <taxon>environmental samples</taxon>
    </lineage>
</organism>
<sequence length="248" mass="26997">MASNGNSQTESDLSLSLRLHGLHFSTTGLDSLLEQIAVLAADTVDADTGAGITVVRENKATTVAASDERTTSLDEIQYGNGDGPCLHSARTREVVVIEDARADTRWRDYHSQAAELGLRSSLSMPLELGDNAAGALNLYTFELHAFDDAERVVLEQFCDETSRAVSLALHYGQVTEEKDHLHAAMATRRAIDQALGLIMAQNRCSSDEAFAILRRASQNRNVKINSLAAEMIRAVTGTTPDTEAHWER</sequence>
<dbReference type="InterPro" id="IPR029016">
    <property type="entry name" value="GAF-like_dom_sf"/>
</dbReference>
<keyword evidence="3" id="KW-0805">Transcription regulation</keyword>
<dbReference type="InterPro" id="IPR036388">
    <property type="entry name" value="WH-like_DNA-bd_sf"/>
</dbReference>
<dbReference type="Gene3D" id="3.30.450.40">
    <property type="match status" value="1"/>
</dbReference>
<accession>A0A6J4MBJ5</accession>
<evidence type="ECO:0000256" key="2">
    <source>
        <dbReference type="ARBA" id="ARBA00022777"/>
    </source>
</evidence>
<protein>
    <recommendedName>
        <fullName evidence="5">ANTAR domain-containing protein</fullName>
    </recommendedName>
</protein>
<keyword evidence="2" id="KW-0418">Kinase</keyword>
<evidence type="ECO:0000259" key="5">
    <source>
        <dbReference type="PROSITE" id="PS50921"/>
    </source>
</evidence>
<reference evidence="6" key="1">
    <citation type="submission" date="2020-02" db="EMBL/GenBank/DDBJ databases">
        <authorList>
            <person name="Meier V. D."/>
        </authorList>
    </citation>
    <scope>NUCLEOTIDE SEQUENCE</scope>
    <source>
        <strain evidence="6">AVDCRST_MAG46</strain>
    </source>
</reference>
<dbReference type="PIRSF" id="PIRSF036625">
    <property type="entry name" value="GAF_ANTAR"/>
    <property type="match status" value="1"/>
</dbReference>
<evidence type="ECO:0000256" key="4">
    <source>
        <dbReference type="ARBA" id="ARBA00023163"/>
    </source>
</evidence>
<dbReference type="AlphaFoldDB" id="A0A6J4MBJ5"/>
<dbReference type="InterPro" id="IPR012074">
    <property type="entry name" value="GAF_ANTAR"/>
</dbReference>
<keyword evidence="1" id="KW-0808">Transferase</keyword>
<evidence type="ECO:0000256" key="3">
    <source>
        <dbReference type="ARBA" id="ARBA00023015"/>
    </source>
</evidence>
<dbReference type="Gene3D" id="1.10.10.10">
    <property type="entry name" value="Winged helix-like DNA-binding domain superfamily/Winged helix DNA-binding domain"/>
    <property type="match status" value="1"/>
</dbReference>
<dbReference type="EMBL" id="CADCUD010000198">
    <property type="protein sequence ID" value="CAA9355293.1"/>
    <property type="molecule type" value="Genomic_DNA"/>
</dbReference>
<dbReference type="SUPFAM" id="SSF55781">
    <property type="entry name" value="GAF domain-like"/>
    <property type="match status" value="1"/>
</dbReference>
<dbReference type="InterPro" id="IPR003018">
    <property type="entry name" value="GAF"/>
</dbReference>
<evidence type="ECO:0000256" key="1">
    <source>
        <dbReference type="ARBA" id="ARBA00022679"/>
    </source>
</evidence>
<dbReference type="SMART" id="SM01012">
    <property type="entry name" value="ANTAR"/>
    <property type="match status" value="1"/>
</dbReference>
<dbReference type="InterPro" id="IPR011006">
    <property type="entry name" value="CheY-like_superfamily"/>
</dbReference>
<dbReference type="SMART" id="SM00065">
    <property type="entry name" value="GAF"/>
    <property type="match status" value="1"/>
</dbReference>
<name>A0A6J4MBJ5_9ACTN</name>
<feature type="domain" description="ANTAR" evidence="5">
    <location>
        <begin position="171"/>
        <end position="232"/>
    </location>
</feature>
<evidence type="ECO:0000313" key="6">
    <source>
        <dbReference type="EMBL" id="CAA9355293.1"/>
    </source>
</evidence>